<dbReference type="AlphaFoldDB" id="A0AAU9P2E7"/>
<evidence type="ECO:0000313" key="2">
    <source>
        <dbReference type="Proteomes" id="UP001157418"/>
    </source>
</evidence>
<protein>
    <submittedName>
        <fullName evidence="1">Uncharacterized protein</fullName>
    </submittedName>
</protein>
<reference evidence="1 2" key="1">
    <citation type="submission" date="2022-01" db="EMBL/GenBank/DDBJ databases">
        <authorList>
            <person name="Xiong W."/>
            <person name="Schranz E."/>
        </authorList>
    </citation>
    <scope>NUCLEOTIDE SEQUENCE [LARGE SCALE GENOMIC DNA]</scope>
</reference>
<name>A0AAU9P2E7_9ASTR</name>
<accession>A0AAU9P2E7</accession>
<dbReference type="Proteomes" id="UP001157418">
    <property type="component" value="Unassembled WGS sequence"/>
</dbReference>
<dbReference type="EMBL" id="CAKMRJ010005523">
    <property type="protein sequence ID" value="CAH1444108.1"/>
    <property type="molecule type" value="Genomic_DNA"/>
</dbReference>
<organism evidence="1 2">
    <name type="scientific">Lactuca virosa</name>
    <dbReference type="NCBI Taxonomy" id="75947"/>
    <lineage>
        <taxon>Eukaryota</taxon>
        <taxon>Viridiplantae</taxon>
        <taxon>Streptophyta</taxon>
        <taxon>Embryophyta</taxon>
        <taxon>Tracheophyta</taxon>
        <taxon>Spermatophyta</taxon>
        <taxon>Magnoliopsida</taxon>
        <taxon>eudicotyledons</taxon>
        <taxon>Gunneridae</taxon>
        <taxon>Pentapetalae</taxon>
        <taxon>asterids</taxon>
        <taxon>campanulids</taxon>
        <taxon>Asterales</taxon>
        <taxon>Asteraceae</taxon>
        <taxon>Cichorioideae</taxon>
        <taxon>Cichorieae</taxon>
        <taxon>Lactucinae</taxon>
        <taxon>Lactuca</taxon>
    </lineage>
</organism>
<comment type="caution">
    <text evidence="1">The sequence shown here is derived from an EMBL/GenBank/DDBJ whole genome shotgun (WGS) entry which is preliminary data.</text>
</comment>
<keyword evidence="2" id="KW-1185">Reference proteome</keyword>
<gene>
    <name evidence="1" type="ORF">LVIROSA_LOCUS29973</name>
</gene>
<proteinExistence type="predicted"/>
<sequence>MSKRKLKELFGHTPSYVVLWLQGSVWDSGGLYLLSMFFWRGTQLLRHPPLFAASSYIRLLTVFSFSSIEIFE</sequence>
<evidence type="ECO:0000313" key="1">
    <source>
        <dbReference type="EMBL" id="CAH1444108.1"/>
    </source>
</evidence>